<evidence type="ECO:0000313" key="2">
    <source>
        <dbReference type="Proteomes" id="UP000031014"/>
    </source>
</evidence>
<organism evidence="1 2">
    <name type="scientific">Mesobacillus selenatarsenatis (strain DSM 18680 / JCM 14380 / FERM P-15431 / SF-1)</name>
    <dbReference type="NCBI Taxonomy" id="1321606"/>
    <lineage>
        <taxon>Bacteria</taxon>
        <taxon>Bacillati</taxon>
        <taxon>Bacillota</taxon>
        <taxon>Bacilli</taxon>
        <taxon>Bacillales</taxon>
        <taxon>Bacillaceae</taxon>
        <taxon>Mesobacillus</taxon>
    </lineage>
</organism>
<name>A0A0A8XAH8_MESS1</name>
<gene>
    <name evidence="1" type="ORF">SAMD00020551_4219</name>
</gene>
<dbReference type="STRING" id="1321606.SAMD00020551_4219"/>
<evidence type="ECO:0000313" key="1">
    <source>
        <dbReference type="EMBL" id="GAM16047.1"/>
    </source>
</evidence>
<dbReference type="InterPro" id="IPR036457">
    <property type="entry name" value="PPM-type-like_dom_sf"/>
</dbReference>
<reference evidence="1 2" key="1">
    <citation type="submission" date="2013-06" db="EMBL/GenBank/DDBJ databases">
        <title>Whole genome shotgun sequence of Bacillus selenatarsenatis SF-1.</title>
        <authorList>
            <person name="Kuroda M."/>
            <person name="Sei K."/>
            <person name="Yamashita M."/>
            <person name="Ike M."/>
        </authorList>
    </citation>
    <scope>NUCLEOTIDE SEQUENCE [LARGE SCALE GENOMIC DNA]</scope>
    <source>
        <strain evidence="1 2">SF-1</strain>
    </source>
</reference>
<accession>A0A0A8XAH8</accession>
<dbReference type="SUPFAM" id="SSF81606">
    <property type="entry name" value="PP2C-like"/>
    <property type="match status" value="1"/>
</dbReference>
<dbReference type="EMBL" id="BASE01000106">
    <property type="protein sequence ID" value="GAM16047.1"/>
    <property type="molecule type" value="Genomic_DNA"/>
</dbReference>
<comment type="caution">
    <text evidence="1">The sequence shown here is derived from an EMBL/GenBank/DDBJ whole genome shotgun (WGS) entry which is preliminary data.</text>
</comment>
<keyword evidence="2" id="KW-1185">Reference proteome</keyword>
<dbReference type="AlphaFoldDB" id="A0A0A8XAH8"/>
<dbReference type="Gene3D" id="3.60.40.10">
    <property type="entry name" value="PPM-type phosphatase domain"/>
    <property type="match status" value="1"/>
</dbReference>
<sequence length="288" mass="32970">MTGFTQFRSSRRIDTQGQVKYMNIKQDFNWVGNEESFVDQPSTVELGTICIGRYGGSSSAGQYKNEDGCFILTDPEQDWEFLILLDAHTSAESAEMIVETFRQQKDKIRNLLSLSINEAFRSLEHFTLNLFQSEDFLEACQRINGETACLIVSRKGKYCWWFSVGDCLFYLHHPELASLGQYQVNQRHFFEWIGQVNTFNQAVPCFSIGTKELRKGVNHLIMTTDGLVECPGEPYIDPKAIFNEFSHSSNKNGVRKLLKRIQDNNVRDSTTIVSWMVAIEEEATIPSE</sequence>
<evidence type="ECO:0008006" key="3">
    <source>
        <dbReference type="Google" id="ProtNLM"/>
    </source>
</evidence>
<protein>
    <recommendedName>
        <fullName evidence="3">Protein phosphatase 2C domain-containing protein</fullName>
    </recommendedName>
</protein>
<proteinExistence type="predicted"/>
<dbReference type="Proteomes" id="UP000031014">
    <property type="component" value="Unassembled WGS sequence"/>
</dbReference>